<protein>
    <recommendedName>
        <fullName evidence="4">DUF5017 domain-containing protein</fullName>
    </recommendedName>
</protein>
<dbReference type="GeneID" id="93117821"/>
<reference evidence="2 3" key="1">
    <citation type="journal article" date="2019" name="Nat. Med.">
        <title>A library of human gut bacterial isolates paired with longitudinal multiomics data enables mechanistic microbiome research.</title>
        <authorList>
            <person name="Poyet M."/>
            <person name="Groussin M."/>
            <person name="Gibbons S.M."/>
            <person name="Avila-Pacheco J."/>
            <person name="Jiang X."/>
            <person name="Kearney S.M."/>
            <person name="Perrotta A.R."/>
            <person name="Berdy B."/>
            <person name="Zhao S."/>
            <person name="Lieberman T.D."/>
            <person name="Swanson P.K."/>
            <person name="Smith M."/>
            <person name="Roesemann S."/>
            <person name="Alexander J.E."/>
            <person name="Rich S.A."/>
            <person name="Livny J."/>
            <person name="Vlamakis H."/>
            <person name="Clish C."/>
            <person name="Bullock K."/>
            <person name="Deik A."/>
            <person name="Scott J."/>
            <person name="Pierce K.A."/>
            <person name="Xavier R.J."/>
            <person name="Alm E.J."/>
        </authorList>
    </citation>
    <scope>NUCLEOTIDE SEQUENCE [LARGE SCALE GENOMIC DNA]</scope>
    <source>
        <strain evidence="2 3">BIOML-A10</strain>
    </source>
</reference>
<dbReference type="Proteomes" id="UP000422221">
    <property type="component" value="Unassembled WGS sequence"/>
</dbReference>
<dbReference type="RefSeq" id="WP_005930575.1">
    <property type="nucleotide sequence ID" value="NZ_CABKSE010000002.1"/>
</dbReference>
<proteinExistence type="predicted"/>
<feature type="signal peptide" evidence="1">
    <location>
        <begin position="1"/>
        <end position="20"/>
    </location>
</feature>
<feature type="chain" id="PRO_5029713852" description="DUF5017 domain-containing protein" evidence="1">
    <location>
        <begin position="21"/>
        <end position="326"/>
    </location>
</feature>
<organism evidence="2 3">
    <name type="scientific">Bacteroides salyersiae</name>
    <dbReference type="NCBI Taxonomy" id="291644"/>
    <lineage>
        <taxon>Bacteria</taxon>
        <taxon>Pseudomonadati</taxon>
        <taxon>Bacteroidota</taxon>
        <taxon>Bacteroidia</taxon>
        <taxon>Bacteroidales</taxon>
        <taxon>Bacteroidaceae</taxon>
        <taxon>Bacteroides</taxon>
    </lineage>
</organism>
<evidence type="ECO:0008006" key="4">
    <source>
        <dbReference type="Google" id="ProtNLM"/>
    </source>
</evidence>
<keyword evidence="1" id="KW-0732">Signal</keyword>
<accession>A0A7J4XEB0</accession>
<name>A0A7J4XEB0_9BACE</name>
<evidence type="ECO:0000256" key="1">
    <source>
        <dbReference type="SAM" id="SignalP"/>
    </source>
</evidence>
<evidence type="ECO:0000313" key="2">
    <source>
        <dbReference type="EMBL" id="KAA3759122.1"/>
    </source>
</evidence>
<evidence type="ECO:0000313" key="3">
    <source>
        <dbReference type="Proteomes" id="UP000422221"/>
    </source>
</evidence>
<dbReference type="AlphaFoldDB" id="A0A7J4XEB0"/>
<comment type="caution">
    <text evidence="2">The sequence shown here is derived from an EMBL/GenBank/DDBJ whole genome shotgun (WGS) entry which is preliminary data.</text>
</comment>
<sequence length="326" mass="36561">MNMKVLYRILSGACMTLLFIACEDESSATPYARMTVDKTTLQLNESMVVKFTGIADQVAIFTGDESHNYELRSQNNTGMVVNKGVFTYSYSVPGTYRVVCVASTYLDLGKDMRVDTASVIVNVVDNVTDIDKLSSKIYYDEIYAEEKENDEWLLMLPYKMRYNNKDLSISMSQKLNFSIASDSTKVFINDRLYSSNTKYDLSSPMDILVEAYSGTERHYKLYTCYYPEFKSFRVAGVAGILDRSAFDYTTFDLYVTLPEGTDTGALVPVFETLSPSDKVYINDVEQISGSSAVDFDKAVSYKLVSSVDGANEMEVVSTVNVMVTLK</sequence>
<dbReference type="PROSITE" id="PS51257">
    <property type="entry name" value="PROKAR_LIPOPROTEIN"/>
    <property type="match status" value="1"/>
</dbReference>
<dbReference type="EMBL" id="VWMK01000024">
    <property type="protein sequence ID" value="KAA3759122.1"/>
    <property type="molecule type" value="Genomic_DNA"/>
</dbReference>
<dbReference type="Gene3D" id="2.60.40.2340">
    <property type="match status" value="1"/>
</dbReference>
<gene>
    <name evidence="2" type="ORF">F3F73_20010</name>
</gene>